<dbReference type="Pfam" id="PF09094">
    <property type="entry name" value="AmyA-A_glucT_m"/>
    <property type="match status" value="1"/>
</dbReference>
<feature type="domain" description="Glycoside hydrolase family 57 N-terminal" evidence="3">
    <location>
        <begin position="19"/>
        <end position="249"/>
    </location>
</feature>
<feature type="domain" description="Alpha-amylase/4-alpha-glucanotransferase C-terminal" evidence="5">
    <location>
        <begin position="376"/>
        <end position="645"/>
    </location>
</feature>
<dbReference type="PANTHER" id="PTHR36306">
    <property type="entry name" value="ALPHA-AMYLASE-RELATED-RELATED"/>
    <property type="match status" value="1"/>
</dbReference>
<evidence type="ECO:0000259" key="5">
    <source>
        <dbReference type="Pfam" id="PF09095"/>
    </source>
</evidence>
<dbReference type="PANTHER" id="PTHR36306:SF1">
    <property type="entry name" value="ALPHA-AMYLASE-RELATED"/>
    <property type="match status" value="1"/>
</dbReference>
<dbReference type="GO" id="GO:0005975">
    <property type="term" value="P:carbohydrate metabolic process"/>
    <property type="evidence" value="ECO:0007669"/>
    <property type="project" value="InterPro"/>
</dbReference>
<dbReference type="GO" id="GO:0030246">
    <property type="term" value="F:carbohydrate binding"/>
    <property type="evidence" value="ECO:0007669"/>
    <property type="project" value="InterPro"/>
</dbReference>
<reference evidence="7" key="1">
    <citation type="submission" date="2017-04" db="EMBL/GenBank/DDBJ databases">
        <authorList>
            <person name="Varghese N."/>
            <person name="Submissions S."/>
        </authorList>
    </citation>
    <scope>NUCLEOTIDE SEQUENCE [LARGE SCALE GENOMIC DNA]</scope>
    <source>
        <strain evidence="7">DSM 16512</strain>
    </source>
</reference>
<dbReference type="EMBL" id="FWWZ01000001">
    <property type="protein sequence ID" value="SMC09677.1"/>
    <property type="molecule type" value="Genomic_DNA"/>
</dbReference>
<proteinExistence type="inferred from homology"/>
<keyword evidence="7" id="KW-1185">Reference proteome</keyword>
<dbReference type="AlphaFoldDB" id="A0A1W1WTS1"/>
<sequence>MSQLYFGLHMHQPVDNLHEAVENAVKQCYRPLFQTLKKYPQFRFALHCSGWLFEQLRTKYSDVFEDICYLNEQGSIEFFSGGFYEPVLASIPREDRIAQIQKLSSYIEHYFDKKPKGLWLTERVWESSVALDFQECGIEYVAVDDYHFLASGFDYEELDGFFLSEESGNSFALFPIAKKLRYAIPFYLVDDALQAISSYENAIIFDDAEKFGLWPNTYEWVYEKGWLESFIKKIIESEIATKHFAQAQNPKGLAYLANVSYYEMGEWSLRAKDTLELEKLKNRVGKEYFENIGIKFIRGGIWRNFFVKYEESNRLHKRMLDLAKRQKSEALYKLQTNDVYWHGIFGGLYLPNLRDNAYRFVSQCEQNIEDRIEIADKDFDGYKEVEIKKDNLVWRLYEKQGGQIIEILDLHSCFNLQNTLTRRFEAYHEKIFHPLEQKDEKGITTIHEMAPKISEEVKKNLFFDWYTKNSCIDHFSDASFNAQTFFQNSYKEYGDFANQPFKLQKPLTFERQGGLYLDQKYPAMMQKNYTIDKNSLELSIDFQSTYENELLYVNEWNLHFAHYESLLINAKYCCDKMEFFAKKLEIIDPFTKKTLSFLSNQETKIFVVPLSTVSQNEEGFELTQQGISIAFALPFTKSFTWDLKLCLK</sequence>
<gene>
    <name evidence="6" type="ORF">SAMN05660197_1499</name>
</gene>
<keyword evidence="2" id="KW-0119">Carbohydrate metabolism</keyword>
<dbReference type="InterPro" id="IPR052046">
    <property type="entry name" value="GH57_Enzymes"/>
</dbReference>
<evidence type="ECO:0000259" key="4">
    <source>
        <dbReference type="Pfam" id="PF09094"/>
    </source>
</evidence>
<evidence type="ECO:0000313" key="6">
    <source>
        <dbReference type="EMBL" id="SMC09677.1"/>
    </source>
</evidence>
<dbReference type="SUPFAM" id="SSF74650">
    <property type="entry name" value="Galactose mutarotase-like"/>
    <property type="match status" value="1"/>
</dbReference>
<protein>
    <submittedName>
        <fullName evidence="6">Alpha-amylase/alpha-mannosidase</fullName>
    </submittedName>
</protein>
<evidence type="ECO:0000313" key="7">
    <source>
        <dbReference type="Proteomes" id="UP000192602"/>
    </source>
</evidence>
<dbReference type="Pfam" id="PF03065">
    <property type="entry name" value="Glyco_hydro_57"/>
    <property type="match status" value="1"/>
</dbReference>
<dbReference type="Gene3D" id="3.20.110.20">
    <property type="match status" value="1"/>
</dbReference>
<dbReference type="SUPFAM" id="SSF88713">
    <property type="entry name" value="Glycoside hydrolase/deacetylase"/>
    <property type="match status" value="1"/>
</dbReference>
<dbReference type="SUPFAM" id="SSF88688">
    <property type="entry name" value="Families 57/38 glycoside transferase middle domain"/>
    <property type="match status" value="1"/>
</dbReference>
<comment type="similarity">
    <text evidence="1">Belongs to the glycosyl hydrolase 57 family.</text>
</comment>
<dbReference type="GO" id="GO:0003824">
    <property type="term" value="F:catalytic activity"/>
    <property type="evidence" value="ECO:0007669"/>
    <property type="project" value="InterPro"/>
</dbReference>
<evidence type="ECO:0000256" key="2">
    <source>
        <dbReference type="ARBA" id="ARBA00023277"/>
    </source>
</evidence>
<accession>A0A1W1WTS1</accession>
<dbReference type="InterPro" id="IPR028995">
    <property type="entry name" value="Glyco_hydro_57/38_cen_sf"/>
</dbReference>
<feature type="domain" description="Alpha-amylase/4-alpha-glucanotransferase central" evidence="4">
    <location>
        <begin position="300"/>
        <end position="364"/>
    </location>
</feature>
<dbReference type="InterPro" id="IPR011330">
    <property type="entry name" value="Glyco_hydro/deAcase_b/a-brl"/>
</dbReference>
<dbReference type="Gene3D" id="2.70.98.10">
    <property type="match status" value="1"/>
</dbReference>
<dbReference type="CDD" id="cd10793">
    <property type="entry name" value="GH57N_TLGT_like"/>
    <property type="match status" value="1"/>
</dbReference>
<dbReference type="RefSeq" id="WP_084275893.1">
    <property type="nucleotide sequence ID" value="NZ_AP026671.1"/>
</dbReference>
<dbReference type="OrthoDB" id="8476at2"/>
<evidence type="ECO:0000256" key="1">
    <source>
        <dbReference type="ARBA" id="ARBA00006821"/>
    </source>
</evidence>
<organism evidence="6 7">
    <name type="scientific">Nitratiruptor tergarcus DSM 16512</name>
    <dbReference type="NCBI Taxonomy" id="1069081"/>
    <lineage>
        <taxon>Bacteria</taxon>
        <taxon>Pseudomonadati</taxon>
        <taxon>Campylobacterota</taxon>
        <taxon>Epsilonproteobacteria</taxon>
        <taxon>Nautiliales</taxon>
        <taxon>Nitratiruptoraceae</taxon>
        <taxon>Nitratiruptor</taxon>
    </lineage>
</organism>
<dbReference type="Pfam" id="PF09095">
    <property type="entry name" value="AmyA-gluTrfs_C"/>
    <property type="match status" value="1"/>
</dbReference>
<dbReference type="InterPro" id="IPR011013">
    <property type="entry name" value="Gal_mutarotase_sf_dom"/>
</dbReference>
<dbReference type="Proteomes" id="UP000192602">
    <property type="component" value="Unassembled WGS sequence"/>
</dbReference>
<dbReference type="InterPro" id="IPR015179">
    <property type="entry name" value="A-amylase/a-glucTrfase_C"/>
</dbReference>
<dbReference type="InterPro" id="IPR015178">
    <property type="entry name" value="A-amylase/a-glucTrfase_central"/>
</dbReference>
<dbReference type="InterPro" id="IPR004300">
    <property type="entry name" value="Glyco_hydro_57_N"/>
</dbReference>
<name>A0A1W1WTS1_9BACT</name>
<dbReference type="InterPro" id="IPR014718">
    <property type="entry name" value="GH-type_carb-bd"/>
</dbReference>
<dbReference type="STRING" id="1069081.SAMN05660197_1499"/>
<evidence type="ECO:0000259" key="3">
    <source>
        <dbReference type="Pfam" id="PF03065"/>
    </source>
</evidence>